<feature type="compositionally biased region" description="Polar residues" evidence="1">
    <location>
        <begin position="186"/>
        <end position="201"/>
    </location>
</feature>
<feature type="compositionally biased region" description="Basic and acidic residues" evidence="1">
    <location>
        <begin position="138"/>
        <end position="172"/>
    </location>
</feature>
<feature type="compositionally biased region" description="Polar residues" evidence="1">
    <location>
        <begin position="81"/>
        <end position="90"/>
    </location>
</feature>
<feature type="region of interest" description="Disordered" evidence="1">
    <location>
        <begin position="131"/>
        <end position="201"/>
    </location>
</feature>
<evidence type="ECO:0000313" key="2">
    <source>
        <dbReference type="EMBL" id="VEL14788.1"/>
    </source>
</evidence>
<feature type="region of interest" description="Disordered" evidence="1">
    <location>
        <begin position="1"/>
        <end position="28"/>
    </location>
</feature>
<name>A0A3S5A4I4_9PLAT</name>
<dbReference type="Proteomes" id="UP000784294">
    <property type="component" value="Unassembled WGS sequence"/>
</dbReference>
<protein>
    <submittedName>
        <fullName evidence="2">Uncharacterized protein</fullName>
    </submittedName>
</protein>
<feature type="region of interest" description="Disordered" evidence="1">
    <location>
        <begin position="46"/>
        <end position="95"/>
    </location>
</feature>
<sequence>MFMSTRRQVGLSVSSTSASARVDSARGRLSPAGFGHGSGLILAELKTNPQPAYAQRSRMTAHDSAKRESKSVEPSRPPTCFGQSGPSAGTRTRAPRIPDIGLSLFLFVPPPHSFASSGRRNEMLNREDSTFHLQVDQTRLENPRRSPVADRRLEGPTDRPDSNAKLEVDMRRPTLQARAGMGRAPFNTSYPTATMASRATN</sequence>
<keyword evidence="3" id="KW-1185">Reference proteome</keyword>
<accession>A0A3S5A4I4</accession>
<reference evidence="2" key="1">
    <citation type="submission" date="2018-11" db="EMBL/GenBank/DDBJ databases">
        <authorList>
            <consortium name="Pathogen Informatics"/>
        </authorList>
    </citation>
    <scope>NUCLEOTIDE SEQUENCE</scope>
</reference>
<gene>
    <name evidence="2" type="ORF">PXEA_LOCUS8228</name>
</gene>
<evidence type="ECO:0000313" key="3">
    <source>
        <dbReference type="Proteomes" id="UP000784294"/>
    </source>
</evidence>
<dbReference type="EMBL" id="CAAALY010022347">
    <property type="protein sequence ID" value="VEL14788.1"/>
    <property type="molecule type" value="Genomic_DNA"/>
</dbReference>
<organism evidence="2 3">
    <name type="scientific">Protopolystoma xenopodis</name>
    <dbReference type="NCBI Taxonomy" id="117903"/>
    <lineage>
        <taxon>Eukaryota</taxon>
        <taxon>Metazoa</taxon>
        <taxon>Spiralia</taxon>
        <taxon>Lophotrochozoa</taxon>
        <taxon>Platyhelminthes</taxon>
        <taxon>Monogenea</taxon>
        <taxon>Polyopisthocotylea</taxon>
        <taxon>Polystomatidea</taxon>
        <taxon>Polystomatidae</taxon>
        <taxon>Protopolystoma</taxon>
    </lineage>
</organism>
<feature type="compositionally biased region" description="Polar residues" evidence="1">
    <location>
        <begin position="1"/>
        <end position="19"/>
    </location>
</feature>
<dbReference type="AlphaFoldDB" id="A0A3S5A4I4"/>
<comment type="caution">
    <text evidence="2">The sequence shown here is derived from an EMBL/GenBank/DDBJ whole genome shotgun (WGS) entry which is preliminary data.</text>
</comment>
<evidence type="ECO:0000256" key="1">
    <source>
        <dbReference type="SAM" id="MobiDB-lite"/>
    </source>
</evidence>
<feature type="compositionally biased region" description="Basic and acidic residues" evidence="1">
    <location>
        <begin position="60"/>
        <end position="73"/>
    </location>
</feature>
<proteinExistence type="predicted"/>